<dbReference type="InterPro" id="IPR031977">
    <property type="entry name" value="DUF4783"/>
</dbReference>
<evidence type="ECO:0000313" key="3">
    <source>
        <dbReference type="Proteomes" id="UP000199021"/>
    </source>
</evidence>
<evidence type="ECO:0000256" key="1">
    <source>
        <dbReference type="SAM" id="SignalP"/>
    </source>
</evidence>
<keyword evidence="1" id="KW-0732">Signal</keyword>
<dbReference type="AlphaFoldDB" id="A0A1H9IP63"/>
<accession>A0A1H9IP63</accession>
<name>A0A1H9IP63_9BACT</name>
<dbReference type="OrthoDB" id="1524766at2"/>
<dbReference type="Pfam" id="PF16022">
    <property type="entry name" value="DUF4783"/>
    <property type="match status" value="1"/>
</dbReference>
<evidence type="ECO:0008006" key="4">
    <source>
        <dbReference type="Google" id="ProtNLM"/>
    </source>
</evidence>
<reference evidence="3" key="1">
    <citation type="submission" date="2016-10" db="EMBL/GenBank/DDBJ databases">
        <authorList>
            <person name="Varghese N."/>
            <person name="Submissions S."/>
        </authorList>
    </citation>
    <scope>NUCLEOTIDE SEQUENCE [LARGE SCALE GENOMIC DNA]</scope>
    <source>
        <strain evidence="3">DSM 24740</strain>
    </source>
</reference>
<dbReference type="Proteomes" id="UP000199021">
    <property type="component" value="Unassembled WGS sequence"/>
</dbReference>
<gene>
    <name evidence="2" type="ORF">SAMN05444359_11582</name>
</gene>
<protein>
    <recommendedName>
        <fullName evidence="4">DUF4783 domain-containing protein</fullName>
    </recommendedName>
</protein>
<keyword evidence="3" id="KW-1185">Reference proteome</keyword>
<organism evidence="2 3">
    <name type="scientific">Neolewinella agarilytica</name>
    <dbReference type="NCBI Taxonomy" id="478744"/>
    <lineage>
        <taxon>Bacteria</taxon>
        <taxon>Pseudomonadati</taxon>
        <taxon>Bacteroidota</taxon>
        <taxon>Saprospiria</taxon>
        <taxon>Saprospirales</taxon>
        <taxon>Lewinellaceae</taxon>
        <taxon>Neolewinella</taxon>
    </lineage>
</organism>
<proteinExistence type="predicted"/>
<feature type="signal peptide" evidence="1">
    <location>
        <begin position="1"/>
        <end position="18"/>
    </location>
</feature>
<dbReference type="Gene3D" id="3.10.450.50">
    <property type="match status" value="1"/>
</dbReference>
<dbReference type="RefSeq" id="WP_090169654.1">
    <property type="nucleotide sequence ID" value="NZ_FOFB01000015.1"/>
</dbReference>
<dbReference type="STRING" id="478744.SAMN05444359_11582"/>
<dbReference type="SUPFAM" id="SSF54427">
    <property type="entry name" value="NTF2-like"/>
    <property type="match status" value="1"/>
</dbReference>
<dbReference type="InterPro" id="IPR032710">
    <property type="entry name" value="NTF2-like_dom_sf"/>
</dbReference>
<dbReference type="EMBL" id="FOFB01000015">
    <property type="protein sequence ID" value="SEQ76348.1"/>
    <property type="molecule type" value="Genomic_DNA"/>
</dbReference>
<sequence>MKLMLFIYMALLGPLFPAADQAPVALDDVCRAIGGGDIDQLVAAMDAEVELSILDEEDVYSREEAKQALNGFFAKFSPTSFGKVHQGASKSDDAEYCIGTLSTKNGSFRVYVYVAKKNNGVVLQELRFDRG</sequence>
<dbReference type="InParanoid" id="A0A1H9IP63"/>
<evidence type="ECO:0000313" key="2">
    <source>
        <dbReference type="EMBL" id="SEQ76348.1"/>
    </source>
</evidence>
<feature type="chain" id="PRO_5011463375" description="DUF4783 domain-containing protein" evidence="1">
    <location>
        <begin position="19"/>
        <end position="131"/>
    </location>
</feature>